<protein>
    <submittedName>
        <fullName evidence="1">Uncharacterized protein</fullName>
    </submittedName>
</protein>
<name>A0ABR0A4J9_9CRUS</name>
<sequence>MPIRGLGLVKLNATLAGIANPVKTFTVVVKATVIRNYQNAVPVKRINSFNNFTGMATSARPSIHLADRDHTAKRKIYGLINQPSLNFVGET</sequence>
<accession>A0ABR0A4J9</accession>
<evidence type="ECO:0000313" key="2">
    <source>
        <dbReference type="Proteomes" id="UP001234178"/>
    </source>
</evidence>
<reference evidence="1 2" key="1">
    <citation type="journal article" date="2023" name="Nucleic Acids Res.">
        <title>The hologenome of Daphnia magna reveals possible DNA methylation and microbiome-mediated evolution of the host genome.</title>
        <authorList>
            <person name="Chaturvedi A."/>
            <person name="Li X."/>
            <person name="Dhandapani V."/>
            <person name="Marshall H."/>
            <person name="Kissane S."/>
            <person name="Cuenca-Cambronero M."/>
            <person name="Asole G."/>
            <person name="Calvet F."/>
            <person name="Ruiz-Romero M."/>
            <person name="Marangio P."/>
            <person name="Guigo R."/>
            <person name="Rago D."/>
            <person name="Mirbahai L."/>
            <person name="Eastwood N."/>
            <person name="Colbourne J.K."/>
            <person name="Zhou J."/>
            <person name="Mallon E."/>
            <person name="Orsini L."/>
        </authorList>
    </citation>
    <scope>NUCLEOTIDE SEQUENCE [LARGE SCALE GENOMIC DNA]</scope>
    <source>
        <strain evidence="1">LRV0_1</strain>
    </source>
</reference>
<comment type="caution">
    <text evidence="1">The sequence shown here is derived from an EMBL/GenBank/DDBJ whole genome shotgun (WGS) entry which is preliminary data.</text>
</comment>
<gene>
    <name evidence="1" type="ORF">OUZ56_002058</name>
</gene>
<dbReference type="Proteomes" id="UP001234178">
    <property type="component" value="Unassembled WGS sequence"/>
</dbReference>
<proteinExistence type="predicted"/>
<organism evidence="1 2">
    <name type="scientific">Daphnia magna</name>
    <dbReference type="NCBI Taxonomy" id="35525"/>
    <lineage>
        <taxon>Eukaryota</taxon>
        <taxon>Metazoa</taxon>
        <taxon>Ecdysozoa</taxon>
        <taxon>Arthropoda</taxon>
        <taxon>Crustacea</taxon>
        <taxon>Branchiopoda</taxon>
        <taxon>Diplostraca</taxon>
        <taxon>Cladocera</taxon>
        <taxon>Anomopoda</taxon>
        <taxon>Daphniidae</taxon>
        <taxon>Daphnia</taxon>
    </lineage>
</organism>
<dbReference type="EMBL" id="JAOYFB010000036">
    <property type="protein sequence ID" value="KAK4020062.1"/>
    <property type="molecule type" value="Genomic_DNA"/>
</dbReference>
<keyword evidence="2" id="KW-1185">Reference proteome</keyword>
<evidence type="ECO:0000313" key="1">
    <source>
        <dbReference type="EMBL" id="KAK4020062.1"/>
    </source>
</evidence>